<dbReference type="EMBL" id="VFOV01000001">
    <property type="protein sequence ID" value="TQL69365.1"/>
    <property type="molecule type" value="Genomic_DNA"/>
</dbReference>
<accession>A0A543A9X0</accession>
<evidence type="ECO:0000313" key="2">
    <source>
        <dbReference type="EMBL" id="TQL69365.1"/>
    </source>
</evidence>
<evidence type="ECO:0000313" key="3">
    <source>
        <dbReference type="Proteomes" id="UP000320209"/>
    </source>
</evidence>
<proteinExistence type="predicted"/>
<sequence length="371" mass="41631">MRPGLTRGSKTVGGRGHDLGMVTRREHFRPPEILGRPGLVRPVRIDPSGMSGPTRKQARGRLWRRTFNGWYVPSHVDGTDPRQRALEAASVVPTDGALTGWAALAWSGVKWVDGIDRYGASMPATIVTPGHYTRARGGIAISHERLLPTERRTDTSVVLTDPLRSTAYEVRYAPNLLEAVRWIDLVAASDLVSIEELTAYAATLTAWTGVEHLREALAHADENVWSPMEVDLRLTWTVRLRLGHVVTNRAIFDLEGRHIGTPDVLDLERGVVGEYDGGVHLAGKQRAKDLVREGAFRRAGLEYVTMIAADRRDPTDFKRRTLEARARALRLPADERLWTIDPPRWWVPTNTVRDRRALTQAQRAHFLRRVA</sequence>
<organism evidence="2 3">
    <name type="scientific">Nocardioides albertanoniae</name>
    <dbReference type="NCBI Taxonomy" id="1175486"/>
    <lineage>
        <taxon>Bacteria</taxon>
        <taxon>Bacillati</taxon>
        <taxon>Actinomycetota</taxon>
        <taxon>Actinomycetes</taxon>
        <taxon>Propionibacteriales</taxon>
        <taxon>Nocardioidaceae</taxon>
        <taxon>Nocardioides</taxon>
    </lineage>
</organism>
<reference evidence="2 3" key="1">
    <citation type="submission" date="2019-06" db="EMBL/GenBank/DDBJ databases">
        <title>Sequencing the genomes of 1000 actinobacteria strains.</title>
        <authorList>
            <person name="Klenk H.-P."/>
        </authorList>
    </citation>
    <scope>NUCLEOTIDE SEQUENCE [LARGE SCALE GENOMIC DNA]</scope>
    <source>
        <strain evidence="2 3">DSM 25218</strain>
    </source>
</reference>
<protein>
    <submittedName>
        <fullName evidence="2">Uncharacterized protein</fullName>
    </submittedName>
</protein>
<feature type="region of interest" description="Disordered" evidence="1">
    <location>
        <begin position="39"/>
        <end position="58"/>
    </location>
</feature>
<gene>
    <name evidence="2" type="ORF">FB381_3270</name>
</gene>
<keyword evidence="3" id="KW-1185">Reference proteome</keyword>
<comment type="caution">
    <text evidence="2">The sequence shown here is derived from an EMBL/GenBank/DDBJ whole genome shotgun (WGS) entry which is preliminary data.</text>
</comment>
<evidence type="ECO:0000256" key="1">
    <source>
        <dbReference type="SAM" id="MobiDB-lite"/>
    </source>
</evidence>
<dbReference type="AlphaFoldDB" id="A0A543A9X0"/>
<name>A0A543A9X0_9ACTN</name>
<dbReference type="Proteomes" id="UP000320209">
    <property type="component" value="Unassembled WGS sequence"/>
</dbReference>